<keyword evidence="15" id="KW-1185">Reference proteome</keyword>
<dbReference type="Pfam" id="PF04181">
    <property type="entry name" value="RPAP2_Rtr1"/>
    <property type="match status" value="1"/>
</dbReference>
<evidence type="ECO:0000256" key="10">
    <source>
        <dbReference type="ARBA" id="ARBA00048336"/>
    </source>
</evidence>
<keyword evidence="7 12" id="KW-0904">Protein phosphatase</keyword>
<dbReference type="PROSITE" id="PS51479">
    <property type="entry name" value="ZF_RTR1"/>
    <property type="match status" value="1"/>
</dbReference>
<dbReference type="Gene3D" id="1.25.40.820">
    <property type="match status" value="1"/>
</dbReference>
<dbReference type="STRING" id="300112.A0A4S2LAP8"/>
<dbReference type="InterPro" id="IPR007308">
    <property type="entry name" value="Rtr1/RPAP2_dom"/>
</dbReference>
<evidence type="ECO:0000256" key="2">
    <source>
        <dbReference type="ARBA" id="ARBA00005676"/>
    </source>
</evidence>
<comment type="similarity">
    <text evidence="2 11 12">Belongs to the RPAP2 family.</text>
</comment>
<evidence type="ECO:0000256" key="5">
    <source>
        <dbReference type="ARBA" id="ARBA00022801"/>
    </source>
</evidence>
<dbReference type="EC" id="3.1.3.16" evidence="12"/>
<keyword evidence="8 12" id="KW-0539">Nucleus</keyword>
<evidence type="ECO:0000256" key="1">
    <source>
        <dbReference type="ARBA" id="ARBA00004123"/>
    </source>
</evidence>
<evidence type="ECO:0000256" key="9">
    <source>
        <dbReference type="ARBA" id="ARBA00047761"/>
    </source>
</evidence>
<dbReference type="EMBL" id="QBLH01000138">
    <property type="protein sequence ID" value="TGZ57599.1"/>
    <property type="molecule type" value="Genomic_DNA"/>
</dbReference>
<dbReference type="GO" id="GO:0008270">
    <property type="term" value="F:zinc ion binding"/>
    <property type="evidence" value="ECO:0007669"/>
    <property type="project" value="UniProtKB-KW"/>
</dbReference>
<dbReference type="GO" id="GO:0008420">
    <property type="term" value="F:RNA polymerase II CTD heptapeptide repeat phosphatase activity"/>
    <property type="evidence" value="ECO:0007669"/>
    <property type="project" value="UniProtKB-UniRule"/>
</dbReference>
<feature type="domain" description="RTR1-type" evidence="13">
    <location>
        <begin position="1"/>
        <end position="74"/>
    </location>
</feature>
<evidence type="ECO:0000256" key="11">
    <source>
        <dbReference type="PROSITE-ProRule" id="PRU00812"/>
    </source>
</evidence>
<keyword evidence="5 12" id="KW-0378">Hydrolase</keyword>
<evidence type="ECO:0000259" key="13">
    <source>
        <dbReference type="PROSITE" id="PS51479"/>
    </source>
</evidence>
<comment type="caution">
    <text evidence="14">The sequence shown here is derived from an EMBL/GenBank/DDBJ whole genome shotgun (WGS) entry which is preliminary data.</text>
</comment>
<evidence type="ECO:0000313" key="14">
    <source>
        <dbReference type="EMBL" id="TGZ57599.1"/>
    </source>
</evidence>
<keyword evidence="4 12" id="KW-0863">Zinc-finger</keyword>
<gene>
    <name evidence="14" type="ORF">DBV15_09848</name>
</gene>
<evidence type="ECO:0000256" key="12">
    <source>
        <dbReference type="RuleBase" id="RU367080"/>
    </source>
</evidence>
<accession>A0A4S2LAP8</accession>
<dbReference type="PANTHER" id="PTHR14732">
    <property type="entry name" value="RNA POLYMERASE II SUBUNIT B1 CTD PHOSPHATASE RPAP2-RELATED"/>
    <property type="match status" value="1"/>
</dbReference>
<dbReference type="GO" id="GO:0005737">
    <property type="term" value="C:cytoplasm"/>
    <property type="evidence" value="ECO:0007669"/>
    <property type="project" value="TreeGrafter"/>
</dbReference>
<evidence type="ECO:0000256" key="3">
    <source>
        <dbReference type="ARBA" id="ARBA00022723"/>
    </source>
</evidence>
<dbReference type="Proteomes" id="UP000310200">
    <property type="component" value="Unassembled WGS sequence"/>
</dbReference>
<dbReference type="GO" id="GO:0043175">
    <property type="term" value="F:RNA polymerase core enzyme binding"/>
    <property type="evidence" value="ECO:0007669"/>
    <property type="project" value="UniProtKB-UniRule"/>
</dbReference>
<evidence type="ECO:0000256" key="8">
    <source>
        <dbReference type="ARBA" id="ARBA00023242"/>
    </source>
</evidence>
<protein>
    <recommendedName>
        <fullName evidence="12">RNA polymerase II subunit B1 CTD phosphatase RPAP2 homolog</fullName>
        <ecNumber evidence="12">3.1.3.16</ecNumber>
    </recommendedName>
</protein>
<proteinExistence type="inferred from homology"/>
<dbReference type="InterPro" id="IPR039693">
    <property type="entry name" value="Rtr1/RPAP2"/>
</dbReference>
<comment type="catalytic activity">
    <reaction evidence="10 12">
        <text>O-phospho-L-threonyl-[protein] + H2O = L-threonyl-[protein] + phosphate</text>
        <dbReference type="Rhea" id="RHEA:47004"/>
        <dbReference type="Rhea" id="RHEA-COMP:11060"/>
        <dbReference type="Rhea" id="RHEA-COMP:11605"/>
        <dbReference type="ChEBI" id="CHEBI:15377"/>
        <dbReference type="ChEBI" id="CHEBI:30013"/>
        <dbReference type="ChEBI" id="CHEBI:43474"/>
        <dbReference type="ChEBI" id="CHEBI:61977"/>
        <dbReference type="EC" id="3.1.3.16"/>
    </reaction>
</comment>
<dbReference type="PANTHER" id="PTHR14732:SF0">
    <property type="entry name" value="RNA POLYMERASE II SUBUNIT B1 CTD PHOSPHATASE RPAP2-RELATED"/>
    <property type="match status" value="1"/>
</dbReference>
<name>A0A4S2LAP8_9HYME</name>
<comment type="subcellular location">
    <subcellularLocation>
        <location evidence="1 12">Nucleus</location>
    </subcellularLocation>
</comment>
<organism evidence="14 15">
    <name type="scientific">Temnothorax longispinosus</name>
    <dbReference type="NCBI Taxonomy" id="300112"/>
    <lineage>
        <taxon>Eukaryota</taxon>
        <taxon>Metazoa</taxon>
        <taxon>Ecdysozoa</taxon>
        <taxon>Arthropoda</taxon>
        <taxon>Hexapoda</taxon>
        <taxon>Insecta</taxon>
        <taxon>Pterygota</taxon>
        <taxon>Neoptera</taxon>
        <taxon>Endopterygota</taxon>
        <taxon>Hymenoptera</taxon>
        <taxon>Apocrita</taxon>
        <taxon>Aculeata</taxon>
        <taxon>Formicoidea</taxon>
        <taxon>Formicidae</taxon>
        <taxon>Myrmicinae</taxon>
        <taxon>Temnothorax</taxon>
    </lineage>
</organism>
<evidence type="ECO:0000256" key="6">
    <source>
        <dbReference type="ARBA" id="ARBA00022833"/>
    </source>
</evidence>
<comment type="function">
    <text evidence="12">Putative RNA polymerase II subunit B1 C-terminal domain (CTD) phosphatase involved in RNA polymerase II transcription regulation.</text>
</comment>
<reference evidence="14 15" key="1">
    <citation type="journal article" date="2019" name="Philos. Trans. R. Soc. Lond., B, Biol. Sci.">
        <title>Ant behaviour and brain gene expression of defending hosts depend on the ecological success of the intruding social parasite.</title>
        <authorList>
            <person name="Kaur R."/>
            <person name="Stoldt M."/>
            <person name="Jongepier E."/>
            <person name="Feldmeyer B."/>
            <person name="Menzel F."/>
            <person name="Bornberg-Bauer E."/>
            <person name="Foitzik S."/>
        </authorList>
    </citation>
    <scope>NUCLEOTIDE SEQUENCE [LARGE SCALE GENOMIC DNA]</scope>
    <source>
        <tissue evidence="14">Whole body</tissue>
    </source>
</reference>
<evidence type="ECO:0000256" key="4">
    <source>
        <dbReference type="ARBA" id="ARBA00022771"/>
    </source>
</evidence>
<dbReference type="AlphaFoldDB" id="A0A4S2LAP8"/>
<evidence type="ECO:0000313" key="15">
    <source>
        <dbReference type="Proteomes" id="UP000310200"/>
    </source>
</evidence>
<sequence length="106" mass="12244">MEDVTEERAIVKLCGYVLCSNQLTVVIRQKYHISTRNNKVYDVSKRKNFCSSSCYAAANYLLEQMLESPLWMRDTEDIPVFQILPLSSKSTQCRDEIDVAAKEIFL</sequence>
<dbReference type="InterPro" id="IPR038534">
    <property type="entry name" value="Rtr1/RPAP2_sf"/>
</dbReference>
<comment type="catalytic activity">
    <reaction evidence="9 12">
        <text>O-phospho-L-seryl-[protein] + H2O = L-seryl-[protein] + phosphate</text>
        <dbReference type="Rhea" id="RHEA:20629"/>
        <dbReference type="Rhea" id="RHEA-COMP:9863"/>
        <dbReference type="Rhea" id="RHEA-COMP:11604"/>
        <dbReference type="ChEBI" id="CHEBI:15377"/>
        <dbReference type="ChEBI" id="CHEBI:29999"/>
        <dbReference type="ChEBI" id="CHEBI:43474"/>
        <dbReference type="ChEBI" id="CHEBI:83421"/>
        <dbReference type="EC" id="3.1.3.16"/>
    </reaction>
</comment>
<evidence type="ECO:0000256" key="7">
    <source>
        <dbReference type="ARBA" id="ARBA00022912"/>
    </source>
</evidence>
<keyword evidence="6 12" id="KW-0862">Zinc</keyword>
<keyword evidence="3 12" id="KW-0479">Metal-binding</keyword>
<dbReference type="GO" id="GO:0005634">
    <property type="term" value="C:nucleus"/>
    <property type="evidence" value="ECO:0007669"/>
    <property type="project" value="UniProtKB-SubCell"/>
</dbReference>